<dbReference type="STRING" id="399497.BW733_01240"/>
<feature type="transmembrane region" description="Helical" evidence="1">
    <location>
        <begin position="6"/>
        <end position="32"/>
    </location>
</feature>
<dbReference type="KEGG" id="tfa:BW733_01240"/>
<dbReference type="RefSeq" id="WP_077347164.1">
    <property type="nucleotide sequence ID" value="NZ_CP019607.1"/>
</dbReference>
<feature type="transmembrane region" description="Helical" evidence="1">
    <location>
        <begin position="118"/>
        <end position="140"/>
    </location>
</feature>
<evidence type="ECO:0000256" key="1">
    <source>
        <dbReference type="SAM" id="Phobius"/>
    </source>
</evidence>
<protein>
    <submittedName>
        <fullName evidence="2">Uncharacterized protein</fullName>
    </submittedName>
</protein>
<dbReference type="Proteomes" id="UP000188235">
    <property type="component" value="Chromosome"/>
</dbReference>
<keyword evidence="3" id="KW-1185">Reference proteome</keyword>
<sequence length="152" mass="16136">MGAHGFIIGSVQLQVPNIIGAALAFAIVVFVLRDRERPVLRELILPTLLAVALTLVDLQWGAVVFGLLIVLPQLVGQAAQLRALLTTANPAGVSAGFLGIFVFGQSLWFVYGIGHGDWALIICVGTMIVIASINLTICLVRQARARKLALAV</sequence>
<feature type="transmembrane region" description="Helical" evidence="1">
    <location>
        <begin position="39"/>
        <end position="56"/>
    </location>
</feature>
<keyword evidence="1" id="KW-0472">Membrane</keyword>
<gene>
    <name evidence="2" type="ORF">BW733_01240</name>
</gene>
<dbReference type="AlphaFoldDB" id="A0A1Q2CU65"/>
<feature type="transmembrane region" description="Helical" evidence="1">
    <location>
        <begin position="62"/>
        <end position="79"/>
    </location>
</feature>
<keyword evidence="1" id="KW-1133">Transmembrane helix</keyword>
<dbReference type="Gene3D" id="1.20.1280.290">
    <property type="match status" value="1"/>
</dbReference>
<keyword evidence="1" id="KW-0812">Transmembrane</keyword>
<name>A0A1Q2CU65_9ACTN</name>
<reference evidence="2 3" key="1">
    <citation type="journal article" date="2008" name="Int. J. Syst. Evol. Microbiol.">
        <title>Tessaracoccus flavescens sp. nov., isolated from marine sediment.</title>
        <authorList>
            <person name="Lee D.W."/>
            <person name="Lee S.D."/>
        </authorList>
    </citation>
    <scope>NUCLEOTIDE SEQUENCE [LARGE SCALE GENOMIC DNA]</scope>
    <source>
        <strain evidence="2 3">SST-39T</strain>
    </source>
</reference>
<feature type="transmembrane region" description="Helical" evidence="1">
    <location>
        <begin position="91"/>
        <end position="112"/>
    </location>
</feature>
<evidence type="ECO:0000313" key="3">
    <source>
        <dbReference type="Proteomes" id="UP000188235"/>
    </source>
</evidence>
<evidence type="ECO:0000313" key="2">
    <source>
        <dbReference type="EMBL" id="AQP49656.1"/>
    </source>
</evidence>
<dbReference type="EMBL" id="CP019607">
    <property type="protein sequence ID" value="AQP49656.1"/>
    <property type="molecule type" value="Genomic_DNA"/>
</dbReference>
<accession>A0A1Q2CU65</accession>
<organism evidence="2 3">
    <name type="scientific">Tessaracoccus flavescens</name>
    <dbReference type="NCBI Taxonomy" id="399497"/>
    <lineage>
        <taxon>Bacteria</taxon>
        <taxon>Bacillati</taxon>
        <taxon>Actinomycetota</taxon>
        <taxon>Actinomycetes</taxon>
        <taxon>Propionibacteriales</taxon>
        <taxon>Propionibacteriaceae</taxon>
        <taxon>Tessaracoccus</taxon>
    </lineage>
</organism>
<proteinExistence type="predicted"/>